<dbReference type="SUPFAM" id="SSF118116">
    <property type="entry name" value="DNA mismatch repair protein MutL"/>
    <property type="match status" value="1"/>
</dbReference>
<dbReference type="GO" id="GO:0140664">
    <property type="term" value="F:ATP-dependent DNA damage sensor activity"/>
    <property type="evidence" value="ECO:0007669"/>
    <property type="project" value="InterPro"/>
</dbReference>
<evidence type="ECO:0000256" key="2">
    <source>
        <dbReference type="ARBA" id="ARBA00021975"/>
    </source>
</evidence>
<dbReference type="GO" id="GO:0030983">
    <property type="term" value="F:mismatched DNA binding"/>
    <property type="evidence" value="ECO:0007669"/>
    <property type="project" value="InterPro"/>
</dbReference>
<dbReference type="Gene3D" id="3.30.1370.100">
    <property type="entry name" value="MutL, C-terminal domain, regulatory subdomain"/>
    <property type="match status" value="1"/>
</dbReference>
<dbReference type="Pfam" id="PF13589">
    <property type="entry name" value="HATPase_c_3"/>
    <property type="match status" value="1"/>
</dbReference>
<dbReference type="NCBIfam" id="NF000953">
    <property type="entry name" value="PRK00095.2-4"/>
    <property type="match status" value="1"/>
</dbReference>
<dbReference type="GO" id="GO:0016887">
    <property type="term" value="F:ATP hydrolysis activity"/>
    <property type="evidence" value="ECO:0007669"/>
    <property type="project" value="InterPro"/>
</dbReference>
<reference key="2">
    <citation type="submission" date="2010-11" db="EMBL/GenBank/DDBJ databases">
        <authorList>
            <person name="Lin H."/>
            <person name="Doddapaneni H.V."/>
            <person name="Lou B."/>
            <person name="Civerolo E.L."/>
            <person name="Chen C."/>
            <person name="Duan Y."/>
            <person name="Zhou L."/>
            <person name="Glynn J."/>
        </authorList>
    </citation>
    <scope>NUCLEOTIDE SEQUENCE</scope>
    <source>
        <strain>CLso-ZC1</strain>
    </source>
</reference>
<dbReference type="Proteomes" id="UP000007038">
    <property type="component" value="Chromosome"/>
</dbReference>
<dbReference type="CDD" id="cd16926">
    <property type="entry name" value="HATPase_MutL-MLH-PMS-like"/>
    <property type="match status" value="1"/>
</dbReference>
<dbReference type="NCBIfam" id="TIGR00585">
    <property type="entry name" value="mutl"/>
    <property type="match status" value="1"/>
</dbReference>
<dbReference type="FunFam" id="3.30.565.10:FF:000003">
    <property type="entry name" value="DNA mismatch repair endonuclease MutL"/>
    <property type="match status" value="1"/>
</dbReference>
<dbReference type="InterPro" id="IPR036890">
    <property type="entry name" value="HATPase_C_sf"/>
</dbReference>
<evidence type="ECO:0000256" key="1">
    <source>
        <dbReference type="ARBA" id="ARBA00006082"/>
    </source>
</evidence>
<evidence type="ECO:0000256" key="3">
    <source>
        <dbReference type="ARBA" id="ARBA00022763"/>
    </source>
</evidence>
<dbReference type="Gene3D" id="3.30.565.10">
    <property type="entry name" value="Histidine kinase-like ATPase, C-terminal domain"/>
    <property type="match status" value="1"/>
</dbReference>
<dbReference type="Pfam" id="PF08676">
    <property type="entry name" value="MutL_C"/>
    <property type="match status" value="1"/>
</dbReference>
<dbReference type="EMBL" id="CP002371">
    <property type="protein sequence ID" value="ADR52190.1"/>
    <property type="molecule type" value="Genomic_DNA"/>
</dbReference>
<evidence type="ECO:0000259" key="6">
    <source>
        <dbReference type="SMART" id="SM00853"/>
    </source>
</evidence>
<dbReference type="SMART" id="SM00853">
    <property type="entry name" value="MutL_C"/>
    <property type="match status" value="1"/>
</dbReference>
<feature type="domain" description="MutL C-terminal dimerisation" evidence="6">
    <location>
        <begin position="414"/>
        <end position="558"/>
    </location>
</feature>
<sequence length="600" mass="67975">MSRSMKIRKLSEKIVNQIAAGEIIERPAIAIKELIENSLDAESTCIETVISGGGKSFFQITDNGFGMTSEEIQMAVQRHCTSKIFDNFSNICTFGFRGEALPSIGAVAHLTLMSRSPQNNTGAQITISGEKISSVRPVAMNPGTIVEVRDLFFTIPARLNFLKSEQIETNLIANVIRRMAIAYPAVRFTFSTTKNNRYTMDFKSTDGNFPDRISQVIGEDFINNAVEINETSPNITLRGYAGIPTFNRGNANQLYVFVNGRIIQDKLILSTIRIAYSETIPLRRYPVIVLLLEINPTQVDVNVHPAKSDVRFRDPSMVRNFIIQSIQKSINKKRNFTSSILSNKMISSFHQENAEKFRPITYEHKAIPSHSQEKLVLQENNLSTKELLTTNNKYFMDDNSINDTTTSNYPLGMACAQIHQNYIISQTYDELIIVDQHAAHERLIFEKMRQDFNINDKITSQTLLIPEIIDLLEGECALILEHDEDLRRLGVTVERFGLNAIAIREIPAILSKNNVSQLLRDIVDEIIENNTKNNLTDKIDKILATMACYGSIRSGRKMHLTEMNRLLREMEQNNNSSQCNHGRPTFIKLKLSDIEKLFGR</sequence>
<dbReference type="SMART" id="SM01340">
    <property type="entry name" value="DNA_mis_repair"/>
    <property type="match status" value="1"/>
</dbReference>
<evidence type="ECO:0000256" key="4">
    <source>
        <dbReference type="ARBA" id="ARBA00023204"/>
    </source>
</evidence>
<organism evidence="8 9">
    <name type="scientific">Liberibacter solanacearum (strain CLso-ZC1)</name>
    <dbReference type="NCBI Taxonomy" id="658172"/>
    <lineage>
        <taxon>Bacteria</taxon>
        <taxon>Pseudomonadati</taxon>
        <taxon>Pseudomonadota</taxon>
        <taxon>Alphaproteobacteria</taxon>
        <taxon>Hyphomicrobiales</taxon>
        <taxon>Rhizobiaceae</taxon>
        <taxon>Liberibacter</taxon>
    </lineage>
</organism>
<dbReference type="eggNOG" id="COG0323">
    <property type="taxonomic scope" value="Bacteria"/>
</dbReference>
<dbReference type="InterPro" id="IPR037198">
    <property type="entry name" value="MutL_C_sf"/>
</dbReference>
<protein>
    <recommendedName>
        <fullName evidence="2 5">DNA mismatch repair protein MutL</fullName>
    </recommendedName>
</protein>
<dbReference type="PANTHER" id="PTHR10073:SF12">
    <property type="entry name" value="DNA MISMATCH REPAIR PROTEIN MLH1"/>
    <property type="match status" value="1"/>
</dbReference>
<dbReference type="InterPro" id="IPR014790">
    <property type="entry name" value="MutL_C"/>
</dbReference>
<dbReference type="STRING" id="658172.CKC_02195"/>
<keyword evidence="3 5" id="KW-0227">DNA damage</keyword>
<evidence type="ECO:0000259" key="7">
    <source>
        <dbReference type="SMART" id="SM01340"/>
    </source>
</evidence>
<dbReference type="SUPFAM" id="SSF54211">
    <property type="entry name" value="Ribosomal protein S5 domain 2-like"/>
    <property type="match status" value="1"/>
</dbReference>
<dbReference type="Gene3D" id="3.30.1540.20">
    <property type="entry name" value="MutL, C-terminal domain, dimerisation subdomain"/>
    <property type="match status" value="1"/>
</dbReference>
<evidence type="ECO:0000313" key="8">
    <source>
        <dbReference type="EMBL" id="ADR52190.1"/>
    </source>
</evidence>
<reference evidence="8 9" key="3">
    <citation type="journal article" date="2011" name="PLoS ONE">
        <title>The Complete Genome Sequence of 'Candidatus Liberibacter solanacearum', the Bacterium Associated with Potato Zebra Chip Disease.</title>
        <authorList>
            <person name="Lin H."/>
            <person name="Lou B."/>
            <person name="Glynn J.M."/>
            <person name="Doddapaneni H."/>
            <person name="Civerolo E.L."/>
            <person name="Chen C."/>
            <person name="Duan Y."/>
            <person name="Zhou L."/>
            <person name="Vahling C.M."/>
        </authorList>
    </citation>
    <scope>NUCLEOTIDE SEQUENCE [LARGE SCALE GENOMIC DNA]</scope>
    <source>
        <strain evidence="8 9">CLso-ZC1</strain>
    </source>
</reference>
<dbReference type="SUPFAM" id="SSF55874">
    <property type="entry name" value="ATPase domain of HSP90 chaperone/DNA topoisomerase II/histidine kinase"/>
    <property type="match status" value="1"/>
</dbReference>
<comment type="similarity">
    <text evidence="1 5">Belongs to the DNA mismatch repair MutL/HexB family.</text>
</comment>
<keyword evidence="4 5" id="KW-0234">DNA repair</keyword>
<dbReference type="PROSITE" id="PS00058">
    <property type="entry name" value="DNA_MISMATCH_REPAIR_1"/>
    <property type="match status" value="1"/>
</dbReference>
<evidence type="ECO:0000256" key="5">
    <source>
        <dbReference type="HAMAP-Rule" id="MF_00149"/>
    </source>
</evidence>
<dbReference type="HAMAP" id="MF_00149">
    <property type="entry name" value="DNA_mis_repair"/>
    <property type="match status" value="1"/>
</dbReference>
<evidence type="ECO:0000313" key="9">
    <source>
        <dbReference type="Proteomes" id="UP000007038"/>
    </source>
</evidence>
<comment type="function">
    <text evidence="5">This protein is involved in the repair of mismatches in DNA. It is required for dam-dependent methyl-directed DNA mismatch repair. May act as a 'molecular matchmaker', a protein that promotes the formation of a stable complex between two or more DNA-binding proteins in an ATP-dependent manner without itself being part of a final effector complex.</text>
</comment>
<dbReference type="Pfam" id="PF01119">
    <property type="entry name" value="DNA_mis_repair"/>
    <property type="match status" value="1"/>
</dbReference>
<dbReference type="HOGENOM" id="CLU_004131_4_2_5"/>
<proteinExistence type="inferred from homology"/>
<dbReference type="AlphaFoldDB" id="E4UCV0"/>
<dbReference type="InterPro" id="IPR020667">
    <property type="entry name" value="DNA_mismatch_repair_MutL"/>
</dbReference>
<dbReference type="KEGG" id="lso:CKC_02195"/>
<dbReference type="Gene3D" id="3.30.230.10">
    <property type="match status" value="1"/>
</dbReference>
<accession>E4UCV0</accession>
<dbReference type="PANTHER" id="PTHR10073">
    <property type="entry name" value="DNA MISMATCH REPAIR PROTEIN MLH, PMS, MUTL"/>
    <property type="match status" value="1"/>
</dbReference>
<dbReference type="InterPro" id="IPR013507">
    <property type="entry name" value="DNA_mismatch_S5_2-like"/>
</dbReference>
<reference evidence="9" key="1">
    <citation type="submission" date="2010-11" db="EMBL/GenBank/DDBJ databases">
        <title>Complete genome sequence of Candidatus Liberibacter solanacearum CLso-ZC1.</title>
        <authorList>
            <person name="Lin H."/>
            <person name="Doddapaneni H.V."/>
            <person name="Lou B."/>
            <person name="Civerolo E.L."/>
            <person name="Chen C."/>
            <person name="Duan Y."/>
            <person name="Zhou L."/>
            <person name="Glynn J."/>
        </authorList>
    </citation>
    <scope>NUCLEOTIDE SEQUENCE [LARGE SCALE GENOMIC DNA]</scope>
    <source>
        <strain evidence="9">CLso-ZC1</strain>
    </source>
</reference>
<dbReference type="InterPro" id="IPR042121">
    <property type="entry name" value="MutL_C_regsub"/>
</dbReference>
<dbReference type="InterPro" id="IPR042120">
    <property type="entry name" value="MutL_C_dimsub"/>
</dbReference>
<gene>
    <name evidence="5" type="primary">mutL</name>
    <name evidence="8" type="ordered locus">CKC_02195</name>
</gene>
<dbReference type="InterPro" id="IPR020568">
    <property type="entry name" value="Ribosomal_Su5_D2-typ_SF"/>
</dbReference>
<dbReference type="InterPro" id="IPR014721">
    <property type="entry name" value="Ribsml_uS5_D2-typ_fold_subgr"/>
</dbReference>
<name>E4UCV0_LIBSC</name>
<dbReference type="InterPro" id="IPR014762">
    <property type="entry name" value="DNA_mismatch_repair_CS"/>
</dbReference>
<feature type="domain" description="DNA mismatch repair protein S5" evidence="7">
    <location>
        <begin position="213"/>
        <end position="331"/>
    </location>
</feature>
<dbReference type="InterPro" id="IPR002099">
    <property type="entry name" value="MutL/Mlh/PMS"/>
</dbReference>
<dbReference type="GO" id="GO:0005524">
    <property type="term" value="F:ATP binding"/>
    <property type="evidence" value="ECO:0007669"/>
    <property type="project" value="InterPro"/>
</dbReference>
<dbReference type="GO" id="GO:0006298">
    <property type="term" value="P:mismatch repair"/>
    <property type="evidence" value="ECO:0007669"/>
    <property type="project" value="UniProtKB-UniRule"/>
</dbReference>
<dbReference type="InterPro" id="IPR038973">
    <property type="entry name" value="MutL/Mlh/Pms-like"/>
</dbReference>
<dbReference type="GO" id="GO:0032300">
    <property type="term" value="C:mismatch repair complex"/>
    <property type="evidence" value="ECO:0007669"/>
    <property type="project" value="InterPro"/>
</dbReference>